<name>A0A7W7K5N2_9SPHN</name>
<keyword evidence="3" id="KW-1185">Reference proteome</keyword>
<evidence type="ECO:0000259" key="1">
    <source>
        <dbReference type="Pfam" id="PF13628"/>
    </source>
</evidence>
<feature type="domain" description="DUF4142" evidence="1">
    <location>
        <begin position="63"/>
        <end position="198"/>
    </location>
</feature>
<dbReference type="PANTHER" id="PTHR38593:SF1">
    <property type="entry name" value="BLR2558 PROTEIN"/>
    <property type="match status" value="1"/>
</dbReference>
<dbReference type="InterPro" id="IPR025419">
    <property type="entry name" value="DUF4142"/>
</dbReference>
<comment type="caution">
    <text evidence="2">The sequence shown here is derived from an EMBL/GenBank/DDBJ whole genome shotgun (WGS) entry which is preliminary data.</text>
</comment>
<dbReference type="InterPro" id="IPR012347">
    <property type="entry name" value="Ferritin-like"/>
</dbReference>
<evidence type="ECO:0000313" key="3">
    <source>
        <dbReference type="Proteomes" id="UP000575241"/>
    </source>
</evidence>
<dbReference type="PROSITE" id="PS51257">
    <property type="entry name" value="PROKAR_LIPOPROTEIN"/>
    <property type="match status" value="1"/>
</dbReference>
<dbReference type="RefSeq" id="WP_184169908.1">
    <property type="nucleotide sequence ID" value="NZ_JACHLN010000004.1"/>
</dbReference>
<dbReference type="PANTHER" id="PTHR38593">
    <property type="entry name" value="BLR2558 PROTEIN"/>
    <property type="match status" value="1"/>
</dbReference>
<dbReference type="Proteomes" id="UP000575241">
    <property type="component" value="Unassembled WGS sequence"/>
</dbReference>
<sequence length="199" mass="20270">MNRYFFALGLGPAFALGACGGSEPVTTVDNIVATDTIIPENSIDANAATGTLNEASGAAVMTGQTFADTAGASDAYEVAAGKLAAQKASTRALKDFGGMMVTAHTGSTAKLKAAGAKAAPAIVPNAALSTEQEANLATLRDTTGADFDTAYKAQQVVAHEKTLAVVQDYAKNGTVPQLKVFAAEIAPVVQQHLDKIRGL</sequence>
<dbReference type="Gene3D" id="1.20.1260.10">
    <property type="match status" value="1"/>
</dbReference>
<accession>A0A7W7K5N2</accession>
<reference evidence="2 3" key="1">
    <citation type="submission" date="2020-08" db="EMBL/GenBank/DDBJ databases">
        <title>Functional genomics of gut bacteria from endangered species of beetles.</title>
        <authorList>
            <person name="Carlos-Shanley C."/>
        </authorList>
    </citation>
    <scope>NUCLEOTIDE SEQUENCE [LARGE SCALE GENOMIC DNA]</scope>
    <source>
        <strain evidence="2 3">S00224</strain>
    </source>
</reference>
<protein>
    <submittedName>
        <fullName evidence="2">Putative membrane protein</fullName>
    </submittedName>
</protein>
<dbReference type="EMBL" id="JACHLN010000004">
    <property type="protein sequence ID" value="MBB4840996.1"/>
    <property type="molecule type" value="Genomic_DNA"/>
</dbReference>
<evidence type="ECO:0000313" key="2">
    <source>
        <dbReference type="EMBL" id="MBB4840996.1"/>
    </source>
</evidence>
<dbReference type="Pfam" id="PF13628">
    <property type="entry name" value="DUF4142"/>
    <property type="match status" value="1"/>
</dbReference>
<organism evidence="2 3">
    <name type="scientific">Sphingomonas kyeonggiensis</name>
    <dbReference type="NCBI Taxonomy" id="1268553"/>
    <lineage>
        <taxon>Bacteria</taxon>
        <taxon>Pseudomonadati</taxon>
        <taxon>Pseudomonadota</taxon>
        <taxon>Alphaproteobacteria</taxon>
        <taxon>Sphingomonadales</taxon>
        <taxon>Sphingomonadaceae</taxon>
        <taxon>Sphingomonas</taxon>
    </lineage>
</organism>
<proteinExistence type="predicted"/>
<gene>
    <name evidence="2" type="ORF">HNP52_004093</name>
</gene>
<dbReference type="AlphaFoldDB" id="A0A7W7K5N2"/>